<evidence type="ECO:0000313" key="2">
    <source>
        <dbReference type="Proteomes" id="UP000176998"/>
    </source>
</evidence>
<name>A0A1G4B012_9PEZI</name>
<proteinExistence type="predicted"/>
<dbReference type="GeneID" id="34563114"/>
<gene>
    <name evidence="1" type="ORF">CORC01_09975</name>
</gene>
<dbReference type="Proteomes" id="UP000176998">
    <property type="component" value="Unassembled WGS sequence"/>
</dbReference>
<dbReference type="AlphaFoldDB" id="A0A1G4B012"/>
<evidence type="ECO:0000313" key="1">
    <source>
        <dbReference type="EMBL" id="OHE94758.1"/>
    </source>
</evidence>
<sequence length="81" mass="9114">MPEFMAAPERFSGVKWNAGPPGQGTLWRRANPWASFANQGAVPRVRRSSVDRTRLWLELAPPIIGTGIFSSQSFSHRCLFR</sequence>
<reference evidence="1 2" key="1">
    <citation type="submission" date="2016-09" db="EMBL/GenBank/DDBJ databases">
        <authorList>
            <person name="Capua I."/>
            <person name="De Benedictis P."/>
            <person name="Joannis T."/>
            <person name="Lombin L.H."/>
            <person name="Cattoli G."/>
        </authorList>
    </citation>
    <scope>NUCLEOTIDE SEQUENCE [LARGE SCALE GENOMIC DNA]</scope>
    <source>
        <strain evidence="1 2">IMI 309357</strain>
    </source>
</reference>
<dbReference type="RefSeq" id="XP_022471920.1">
    <property type="nucleotide sequence ID" value="XM_022621604.1"/>
</dbReference>
<protein>
    <submittedName>
        <fullName evidence="1">Uncharacterized protein</fullName>
    </submittedName>
</protein>
<comment type="caution">
    <text evidence="1">The sequence shown here is derived from an EMBL/GenBank/DDBJ whole genome shotgun (WGS) entry which is preliminary data.</text>
</comment>
<accession>A0A1G4B012</accession>
<keyword evidence="2" id="KW-1185">Reference proteome</keyword>
<dbReference type="OrthoDB" id="10362604at2759"/>
<dbReference type="EMBL" id="MJBS01000094">
    <property type="protein sequence ID" value="OHE94758.1"/>
    <property type="molecule type" value="Genomic_DNA"/>
</dbReference>
<organism evidence="1 2">
    <name type="scientific">Colletotrichum orchidophilum</name>
    <dbReference type="NCBI Taxonomy" id="1209926"/>
    <lineage>
        <taxon>Eukaryota</taxon>
        <taxon>Fungi</taxon>
        <taxon>Dikarya</taxon>
        <taxon>Ascomycota</taxon>
        <taxon>Pezizomycotina</taxon>
        <taxon>Sordariomycetes</taxon>
        <taxon>Hypocreomycetidae</taxon>
        <taxon>Glomerellales</taxon>
        <taxon>Glomerellaceae</taxon>
        <taxon>Colletotrichum</taxon>
    </lineage>
</organism>